<dbReference type="EMBL" id="BAAAPB010000001">
    <property type="protein sequence ID" value="GAA1954711.1"/>
    <property type="molecule type" value="Genomic_DNA"/>
</dbReference>
<evidence type="ECO:0000256" key="4">
    <source>
        <dbReference type="ARBA" id="ARBA00022840"/>
    </source>
</evidence>
<protein>
    <recommendedName>
        <fullName evidence="6">Maltokinase N-terminal cap domain-containing protein</fullName>
    </recommendedName>
</protein>
<dbReference type="RefSeq" id="WP_344043495.1">
    <property type="nucleotide sequence ID" value="NZ_BAAAPB010000001.1"/>
</dbReference>
<evidence type="ECO:0000313" key="8">
    <source>
        <dbReference type="Proteomes" id="UP001500571"/>
    </source>
</evidence>
<keyword evidence="1" id="KW-0808">Transferase</keyword>
<proteinExistence type="predicted"/>
<name>A0ABP5C037_9ACTN</name>
<keyword evidence="4" id="KW-0067">ATP-binding</keyword>
<dbReference type="Proteomes" id="UP001500571">
    <property type="component" value="Unassembled WGS sequence"/>
</dbReference>
<evidence type="ECO:0000313" key="7">
    <source>
        <dbReference type="EMBL" id="GAA1954711.1"/>
    </source>
</evidence>
<feature type="region of interest" description="Disordered" evidence="5">
    <location>
        <begin position="134"/>
        <end position="153"/>
    </location>
</feature>
<evidence type="ECO:0000256" key="2">
    <source>
        <dbReference type="ARBA" id="ARBA00022741"/>
    </source>
</evidence>
<evidence type="ECO:0000259" key="6">
    <source>
        <dbReference type="Pfam" id="PF18085"/>
    </source>
</evidence>
<keyword evidence="8" id="KW-1185">Reference proteome</keyword>
<evidence type="ECO:0000256" key="5">
    <source>
        <dbReference type="SAM" id="MobiDB-lite"/>
    </source>
</evidence>
<comment type="caution">
    <text evidence="7">The sequence shown here is derived from an EMBL/GenBank/DDBJ whole genome shotgun (WGS) entry which is preliminary data.</text>
</comment>
<reference evidence="8" key="1">
    <citation type="journal article" date="2019" name="Int. J. Syst. Evol. Microbiol.">
        <title>The Global Catalogue of Microorganisms (GCM) 10K type strain sequencing project: providing services to taxonomists for standard genome sequencing and annotation.</title>
        <authorList>
            <consortium name="The Broad Institute Genomics Platform"/>
            <consortium name="The Broad Institute Genome Sequencing Center for Infectious Disease"/>
            <person name="Wu L."/>
            <person name="Ma J."/>
        </authorList>
    </citation>
    <scope>NUCLEOTIDE SEQUENCE [LARGE SCALE GENOMIC DNA]</scope>
    <source>
        <strain evidence="8">JCM 15309</strain>
    </source>
</reference>
<evidence type="ECO:0000256" key="1">
    <source>
        <dbReference type="ARBA" id="ARBA00022679"/>
    </source>
</evidence>
<accession>A0ABP5C037</accession>
<dbReference type="InterPro" id="IPR040999">
    <property type="entry name" value="Mak_N_cap"/>
</dbReference>
<gene>
    <name evidence="7" type="ORF">GCM10009798_12390</name>
</gene>
<dbReference type="Pfam" id="PF18085">
    <property type="entry name" value="Mak_N_cap"/>
    <property type="match status" value="1"/>
</dbReference>
<sequence length="203" mass="21026">MAVVHADASLSPTKPELVAAWLPTQPWAEGLGEVEQFGAYRFDDPDGEVGIEALLFRAGERVLHLPLTYRAAPLEGAEAFLLGTMEHTVLGKRWIYDACADPVAVRAFVTAIVTGGEQATLEVAREGQVVERRTPAVRASGSGSAATGPEIGPVSVRSSGATAVVGSPGGELVLARLLPAEVSGRETLSVVWDGAGTVVAALS</sequence>
<keyword evidence="3" id="KW-0418">Kinase</keyword>
<evidence type="ECO:0000256" key="3">
    <source>
        <dbReference type="ARBA" id="ARBA00022777"/>
    </source>
</evidence>
<feature type="domain" description="Maltokinase N-terminal cap" evidence="6">
    <location>
        <begin position="21"/>
        <end position="101"/>
    </location>
</feature>
<dbReference type="NCBIfam" id="NF047744">
    <property type="entry name" value="CG0192_rel"/>
    <property type="match status" value="1"/>
</dbReference>
<organism evidence="7 8">
    <name type="scientific">Nocardioides panacihumi</name>
    <dbReference type="NCBI Taxonomy" id="400774"/>
    <lineage>
        <taxon>Bacteria</taxon>
        <taxon>Bacillati</taxon>
        <taxon>Actinomycetota</taxon>
        <taxon>Actinomycetes</taxon>
        <taxon>Propionibacteriales</taxon>
        <taxon>Nocardioidaceae</taxon>
        <taxon>Nocardioides</taxon>
    </lineage>
</organism>
<keyword evidence="2" id="KW-0547">Nucleotide-binding</keyword>